<dbReference type="Pfam" id="PF10515">
    <property type="entry name" value="APP_amyloid"/>
    <property type="match status" value="1"/>
</dbReference>
<dbReference type="OrthoDB" id="6147836at2759"/>
<dbReference type="GO" id="GO:0007417">
    <property type="term" value="P:central nervous system development"/>
    <property type="evidence" value="ECO:0007669"/>
    <property type="project" value="TreeGrafter"/>
</dbReference>
<dbReference type="GO" id="GO:0046914">
    <property type="term" value="F:transition metal ion binding"/>
    <property type="evidence" value="ECO:0007669"/>
    <property type="project" value="InterPro"/>
</dbReference>
<dbReference type="SMART" id="SM00006">
    <property type="entry name" value="A4_EXTRA"/>
    <property type="match status" value="1"/>
</dbReference>
<feature type="compositionally biased region" description="Low complexity" evidence="9">
    <location>
        <begin position="410"/>
        <end position="420"/>
    </location>
</feature>
<dbReference type="SUPFAM" id="SSF89811">
    <property type="entry name" value="Amyloid beta a4 protein copper binding domain (domain 2)"/>
    <property type="match status" value="1"/>
</dbReference>
<dbReference type="GO" id="GO:0043025">
    <property type="term" value="C:neuronal cell body"/>
    <property type="evidence" value="ECO:0007669"/>
    <property type="project" value="TreeGrafter"/>
</dbReference>
<dbReference type="Gene3D" id="3.90.570.10">
    <property type="entry name" value="Amyloidogenic glycoprotein, heparin-binding domain"/>
    <property type="match status" value="1"/>
</dbReference>
<dbReference type="InterPro" id="IPR015849">
    <property type="entry name" value="Amyloid_glyco_heparin-bd"/>
</dbReference>
<dbReference type="SUPFAM" id="SSF56491">
    <property type="entry name" value="A heparin-binding domain"/>
    <property type="match status" value="1"/>
</dbReference>
<dbReference type="PROSITE" id="PS00320">
    <property type="entry name" value="APP_INTRA"/>
    <property type="match status" value="1"/>
</dbReference>
<dbReference type="Gene3D" id="3.30.1490.140">
    <property type="entry name" value="Amyloidogenic glycoprotein, copper-binding domain"/>
    <property type="match status" value="1"/>
</dbReference>
<dbReference type="Pfam" id="PF02177">
    <property type="entry name" value="APP_N"/>
    <property type="match status" value="1"/>
</dbReference>
<reference evidence="13" key="1">
    <citation type="submission" date="2020-11" db="EMBL/GenBank/DDBJ databases">
        <authorList>
            <person name="Tran Van P."/>
        </authorList>
    </citation>
    <scope>NUCLEOTIDE SEQUENCE</scope>
</reference>
<dbReference type="PROSITE" id="PS00319">
    <property type="entry name" value="APP_CUBD"/>
    <property type="match status" value="1"/>
</dbReference>
<evidence type="ECO:0000256" key="7">
    <source>
        <dbReference type="ARBA" id="ARBA00023180"/>
    </source>
</evidence>
<dbReference type="PROSITE" id="PS51870">
    <property type="entry name" value="APP_E2"/>
    <property type="match status" value="1"/>
</dbReference>
<keyword evidence="14" id="KW-1185">Reference proteome</keyword>
<dbReference type="InterPro" id="IPR036176">
    <property type="entry name" value="E2_sf"/>
</dbReference>
<comment type="similarity">
    <text evidence="8">Belongs to the APP family.</text>
</comment>
<feature type="domain" description="E1" evidence="11">
    <location>
        <begin position="1"/>
        <end position="150"/>
    </location>
</feature>
<evidence type="ECO:0000259" key="11">
    <source>
        <dbReference type="PROSITE" id="PS51869"/>
    </source>
</evidence>
<evidence type="ECO:0000256" key="10">
    <source>
        <dbReference type="SAM" id="Phobius"/>
    </source>
</evidence>
<evidence type="ECO:0000256" key="9">
    <source>
        <dbReference type="SAM" id="MobiDB-lite"/>
    </source>
</evidence>
<evidence type="ECO:0000256" key="6">
    <source>
        <dbReference type="ARBA" id="ARBA00023157"/>
    </source>
</evidence>
<dbReference type="InterPro" id="IPR024329">
    <property type="entry name" value="Amyloid_glyco_E2_domain"/>
</dbReference>
<proteinExistence type="inferred from homology"/>
<dbReference type="InterPro" id="IPR011178">
    <property type="entry name" value="Amyloid_glyco_Cu-bd"/>
</dbReference>
<dbReference type="PANTHER" id="PTHR23103:SF15">
    <property type="entry name" value="AMYLOID-BETA-LIKE PROTEIN"/>
    <property type="match status" value="1"/>
</dbReference>
<dbReference type="AlphaFoldDB" id="A0A7R9BDC3"/>
<keyword evidence="7" id="KW-0325">Glycoprotein</keyword>
<dbReference type="SUPFAM" id="SSF109843">
    <property type="entry name" value="CAPPD, an extracellular domain of amyloid beta A4 protein"/>
    <property type="match status" value="1"/>
</dbReference>
<dbReference type="Pfam" id="PF12924">
    <property type="entry name" value="APP_Cu_bd"/>
    <property type="match status" value="1"/>
</dbReference>
<sequence length="586" mass="67146">MGGNRRDKIEVLLVHGLLGASLIKVRGTSLILSGCAILVYPDKDIQNIVETEFQKIENWCPLKSLKCRKLAKVKPVRCLSGEFQSDALLVPHGCQFDHVHNASQCLMPDAWKVVAERSCKQRELELRSHAMLRPCGVDVFQGVEFVCCPHDAGLKGTVMKDWGVMEEKYQDMKIADPEKAEMFRREMTAKFQKRVDDLEADGEAEKQQIVSMHQQRILRAINTRKREALTCYREALNQRLPSIHKVEKCLQKLLRALHKDRHHTLAHYRHLLNANFEEAERQREITLERLMEVDRTVNQSLDMLNKFPELQQRLRPLMDEFADALRTKQNFADSATDGATFAPNSKLLSRTVDAEKETMDKLRDRALMKKKLIDDRKREEEEMRKQKMLNRMKKKQEIERTKQKQADFVSTSESSTLKTTLKPREDFDEPQVGKETAAKLMLKKFDPIAVDDDHSLKDTPVAANHFDDEEDKAHLVQHVPEEIPVAHAQAHELSHSQSVFSIVARETNSGSGSKAGYITVAFAGLALMTVLVVTIVVLRRRNVALPQNQGFVEVDQTASPEERHIANMQINGYENPTYKYFEESDM</sequence>
<dbReference type="GO" id="GO:0016020">
    <property type="term" value="C:membrane"/>
    <property type="evidence" value="ECO:0007669"/>
    <property type="project" value="UniProtKB-SubCell"/>
</dbReference>
<dbReference type="PRINTS" id="PR00203">
    <property type="entry name" value="AMYLOIDA4"/>
</dbReference>
<dbReference type="InterPro" id="IPR008155">
    <property type="entry name" value="Amyloid_glyco"/>
</dbReference>
<evidence type="ECO:0000256" key="8">
    <source>
        <dbReference type="PROSITE-ProRule" id="PRU01217"/>
    </source>
</evidence>
<keyword evidence="4 10" id="KW-1133">Transmembrane helix</keyword>
<dbReference type="EMBL" id="CAJPEX010000091">
    <property type="protein sequence ID" value="CAG0913233.1"/>
    <property type="molecule type" value="Genomic_DNA"/>
</dbReference>
<feature type="domain" description="E2" evidence="12">
    <location>
        <begin position="158"/>
        <end position="321"/>
    </location>
</feature>
<dbReference type="EMBL" id="OA882128">
    <property type="protein sequence ID" value="CAD7273081.1"/>
    <property type="molecule type" value="Genomic_DNA"/>
</dbReference>
<evidence type="ECO:0000259" key="12">
    <source>
        <dbReference type="PROSITE" id="PS51870"/>
    </source>
</evidence>
<dbReference type="PROSITE" id="PS51869">
    <property type="entry name" value="APP_E1"/>
    <property type="match status" value="1"/>
</dbReference>
<feature type="region of interest" description="Disordered" evidence="9">
    <location>
        <begin position="377"/>
        <end position="432"/>
    </location>
</feature>
<dbReference type="InterPro" id="IPR008154">
    <property type="entry name" value="Amyloid_glyco_extra"/>
</dbReference>
<accession>A0A7R9BDC3</accession>
<feature type="compositionally biased region" description="Basic and acidic residues" evidence="9">
    <location>
        <begin position="395"/>
        <end position="405"/>
    </location>
</feature>
<evidence type="ECO:0000256" key="4">
    <source>
        <dbReference type="ARBA" id="ARBA00022989"/>
    </source>
</evidence>
<comment type="subcellular location">
    <subcellularLocation>
        <location evidence="1">Membrane</location>
        <topology evidence="1">Single-pass type I membrane protein</topology>
    </subcellularLocation>
</comment>
<dbReference type="Gene3D" id="2.30.29.30">
    <property type="entry name" value="Pleckstrin-homology domain (PH domain)/Phosphotyrosine-binding domain (PTB)"/>
    <property type="match status" value="1"/>
</dbReference>
<evidence type="ECO:0000256" key="2">
    <source>
        <dbReference type="ARBA" id="ARBA00022692"/>
    </source>
</evidence>
<organism evidence="13">
    <name type="scientific">Notodromas monacha</name>
    <dbReference type="NCBI Taxonomy" id="399045"/>
    <lineage>
        <taxon>Eukaryota</taxon>
        <taxon>Metazoa</taxon>
        <taxon>Ecdysozoa</taxon>
        <taxon>Arthropoda</taxon>
        <taxon>Crustacea</taxon>
        <taxon>Oligostraca</taxon>
        <taxon>Ostracoda</taxon>
        <taxon>Podocopa</taxon>
        <taxon>Podocopida</taxon>
        <taxon>Cypridocopina</taxon>
        <taxon>Cypridoidea</taxon>
        <taxon>Cyprididae</taxon>
        <taxon>Notodromas</taxon>
    </lineage>
</organism>
<dbReference type="GO" id="GO:0008201">
    <property type="term" value="F:heparin binding"/>
    <property type="evidence" value="ECO:0007669"/>
    <property type="project" value="UniProtKB-UniRule"/>
</dbReference>
<keyword evidence="2 10" id="KW-0812">Transmembrane</keyword>
<dbReference type="InterPro" id="IPR019744">
    <property type="entry name" value="APP_CUBD_CS"/>
</dbReference>
<dbReference type="GO" id="GO:0043005">
    <property type="term" value="C:neuron projection"/>
    <property type="evidence" value="ECO:0007669"/>
    <property type="project" value="TreeGrafter"/>
</dbReference>
<keyword evidence="5 10" id="KW-0472">Membrane</keyword>
<keyword evidence="3" id="KW-0732">Signal</keyword>
<evidence type="ECO:0000256" key="3">
    <source>
        <dbReference type="ARBA" id="ARBA00022729"/>
    </source>
</evidence>
<feature type="region of interest" description="GFLD subdomain" evidence="8">
    <location>
        <begin position="1"/>
        <end position="84"/>
    </location>
</feature>
<dbReference type="Proteomes" id="UP000678499">
    <property type="component" value="Unassembled WGS sequence"/>
</dbReference>
<dbReference type="Gene3D" id="1.20.120.770">
    <property type="entry name" value="Amyloid precursor protein, E2 domain"/>
    <property type="match status" value="1"/>
</dbReference>
<dbReference type="InterPro" id="IPR036669">
    <property type="entry name" value="Amyloid_Cu-bd_sf"/>
</dbReference>
<comment type="caution">
    <text evidence="8">Lacks conserved residue(s) required for the propagation of feature annotation.</text>
</comment>
<feature type="disulfide bond" evidence="8">
    <location>
        <begin position="105"/>
        <end position="135"/>
    </location>
</feature>
<protein>
    <submittedName>
        <fullName evidence="13">Uncharacterized protein</fullName>
    </submittedName>
</protein>
<evidence type="ECO:0000256" key="1">
    <source>
        <dbReference type="ARBA" id="ARBA00004479"/>
    </source>
</evidence>
<dbReference type="InterPro" id="IPR011993">
    <property type="entry name" value="PH-like_dom_sf"/>
</dbReference>
<dbReference type="InterPro" id="IPR036454">
    <property type="entry name" value="Amyloid_glyco_heparin-bd_sf"/>
</dbReference>
<dbReference type="InterPro" id="IPR019745">
    <property type="entry name" value="Amyloid_glyco_intracell_CS"/>
</dbReference>
<dbReference type="PANTHER" id="PTHR23103">
    <property type="entry name" value="ALZHEIMER'S DISEASE BETA-AMYLOID RELATED"/>
    <property type="match status" value="1"/>
</dbReference>
<keyword evidence="6 8" id="KW-1015">Disulfide bond</keyword>
<dbReference type="Pfam" id="PF12925">
    <property type="entry name" value="APP_E2"/>
    <property type="match status" value="1"/>
</dbReference>
<evidence type="ECO:0000313" key="14">
    <source>
        <dbReference type="Proteomes" id="UP000678499"/>
    </source>
</evidence>
<feature type="disulfide bond" evidence="8">
    <location>
        <begin position="119"/>
        <end position="147"/>
    </location>
</feature>
<feature type="region of interest" description="CuBD subdomain" evidence="8">
    <location>
        <begin position="92"/>
        <end position="150"/>
    </location>
</feature>
<dbReference type="GO" id="GO:0007409">
    <property type="term" value="P:axonogenesis"/>
    <property type="evidence" value="ECO:0007669"/>
    <property type="project" value="TreeGrafter"/>
</dbReference>
<feature type="disulfide bond" evidence="8">
    <location>
        <begin position="94"/>
        <end position="148"/>
    </location>
</feature>
<evidence type="ECO:0000313" key="13">
    <source>
        <dbReference type="EMBL" id="CAD7273081.1"/>
    </source>
</evidence>
<evidence type="ECO:0000256" key="5">
    <source>
        <dbReference type="ARBA" id="ARBA00023136"/>
    </source>
</evidence>
<feature type="transmembrane region" description="Helical" evidence="10">
    <location>
        <begin position="515"/>
        <end position="538"/>
    </location>
</feature>
<gene>
    <name evidence="13" type="ORF">NMOB1V02_LOCUS985</name>
</gene>
<name>A0A7R9BDC3_9CRUS</name>
<feature type="disulfide bond" evidence="8">
    <location>
        <begin position="60"/>
        <end position="67"/>
    </location>
</feature>
<dbReference type="InterPro" id="IPR019543">
    <property type="entry name" value="APP_amyloid_C"/>
</dbReference>